<accession>A0AAF0I266</accession>
<dbReference type="Proteomes" id="UP001218638">
    <property type="component" value="Chromosome"/>
</dbReference>
<sequence length="106" mass="11965">MLIGWTTVETASQAQDLARGLVEGRLAACVQVDGPITSTYRWEGKVESATEYRVTVKFLSTRHLEIEAWLHRHHPYATPQWITVVAEHVAEKYLSWAQANSSSLNL</sequence>
<protein>
    <submittedName>
        <fullName evidence="2">Divalent-cation tolerance protein CutA</fullName>
    </submittedName>
</protein>
<dbReference type="InterPro" id="IPR015867">
    <property type="entry name" value="N-reg_PII/ATP_PRibTrfase_C"/>
</dbReference>
<dbReference type="RefSeq" id="WP_330927903.1">
    <property type="nucleotide sequence ID" value="NZ_CP119075.1"/>
</dbReference>
<comment type="similarity">
    <text evidence="1">Belongs to the CutA family.</text>
</comment>
<dbReference type="AlphaFoldDB" id="A0AAF0I266"/>
<dbReference type="GO" id="GO:0010038">
    <property type="term" value="P:response to metal ion"/>
    <property type="evidence" value="ECO:0007669"/>
    <property type="project" value="InterPro"/>
</dbReference>
<evidence type="ECO:0000256" key="1">
    <source>
        <dbReference type="ARBA" id="ARBA00010169"/>
    </source>
</evidence>
<dbReference type="PANTHER" id="PTHR23419">
    <property type="entry name" value="DIVALENT CATION TOLERANCE CUTA-RELATED"/>
    <property type="match status" value="1"/>
</dbReference>
<dbReference type="GO" id="GO:0005507">
    <property type="term" value="F:copper ion binding"/>
    <property type="evidence" value="ECO:0007669"/>
    <property type="project" value="TreeGrafter"/>
</dbReference>
<keyword evidence="3" id="KW-1185">Reference proteome</keyword>
<dbReference type="Pfam" id="PF03091">
    <property type="entry name" value="CutA1"/>
    <property type="match status" value="1"/>
</dbReference>
<dbReference type="EMBL" id="CP119075">
    <property type="protein sequence ID" value="WED66297.1"/>
    <property type="molecule type" value="Genomic_DNA"/>
</dbReference>
<dbReference type="PANTHER" id="PTHR23419:SF8">
    <property type="entry name" value="FI09726P"/>
    <property type="match status" value="1"/>
</dbReference>
<dbReference type="SUPFAM" id="SSF54913">
    <property type="entry name" value="GlnB-like"/>
    <property type="match status" value="1"/>
</dbReference>
<evidence type="ECO:0000313" key="3">
    <source>
        <dbReference type="Proteomes" id="UP001218638"/>
    </source>
</evidence>
<evidence type="ECO:0000313" key="2">
    <source>
        <dbReference type="EMBL" id="WED66297.1"/>
    </source>
</evidence>
<dbReference type="KEGG" id="slom:PXH66_05480"/>
<organism evidence="2 3">
    <name type="scientific">Synoicihabitans lomoniglobus</name>
    <dbReference type="NCBI Taxonomy" id="2909285"/>
    <lineage>
        <taxon>Bacteria</taxon>
        <taxon>Pseudomonadati</taxon>
        <taxon>Verrucomicrobiota</taxon>
        <taxon>Opitutia</taxon>
        <taxon>Opitutales</taxon>
        <taxon>Opitutaceae</taxon>
        <taxon>Synoicihabitans</taxon>
    </lineage>
</organism>
<dbReference type="InterPro" id="IPR004323">
    <property type="entry name" value="Ion_tolerance_CutA"/>
</dbReference>
<dbReference type="Gene3D" id="3.30.70.120">
    <property type="match status" value="1"/>
</dbReference>
<name>A0AAF0I266_9BACT</name>
<dbReference type="InterPro" id="IPR011322">
    <property type="entry name" value="N-reg_PII-like_a/b"/>
</dbReference>
<reference evidence="2" key="1">
    <citation type="submission" date="2023-03" db="EMBL/GenBank/DDBJ databases">
        <title>Lomoglobus Profundus gen. nov., sp. nov., a novel member of the phylum Verrucomicrobia, isolated from deep-marine sediment of South China Sea.</title>
        <authorList>
            <person name="Ahmad T."/>
            <person name="Ishaq S.E."/>
            <person name="Wang F."/>
        </authorList>
    </citation>
    <scope>NUCLEOTIDE SEQUENCE</scope>
    <source>
        <strain evidence="2">LMO-M01</strain>
    </source>
</reference>
<gene>
    <name evidence="2" type="ORF">PXH66_05480</name>
</gene>
<proteinExistence type="inferred from homology"/>